<evidence type="ECO:0000313" key="7">
    <source>
        <dbReference type="Proteomes" id="UP000248688"/>
    </source>
</evidence>
<dbReference type="EMBL" id="CP030041">
    <property type="protein sequence ID" value="AWW33268.1"/>
    <property type="molecule type" value="Genomic_DNA"/>
</dbReference>
<name>A0A2Z4IRG0_9BACT</name>
<proteinExistence type="inferred from homology"/>
<comment type="similarity">
    <text evidence="1">Belongs to the membrane fusion protein (MFP) (TC 8.A.1) family.</text>
</comment>
<evidence type="ECO:0000259" key="3">
    <source>
        <dbReference type="Pfam" id="PF25876"/>
    </source>
</evidence>
<dbReference type="SUPFAM" id="SSF111369">
    <property type="entry name" value="HlyD-like secretion proteins"/>
    <property type="match status" value="1"/>
</dbReference>
<evidence type="ECO:0000259" key="4">
    <source>
        <dbReference type="Pfam" id="PF25917"/>
    </source>
</evidence>
<dbReference type="PANTHER" id="PTHR30158">
    <property type="entry name" value="ACRA/E-RELATED COMPONENT OF DRUG EFFLUX TRANSPORTER"/>
    <property type="match status" value="1"/>
</dbReference>
<evidence type="ECO:0000259" key="5">
    <source>
        <dbReference type="Pfam" id="PF25944"/>
    </source>
</evidence>
<dbReference type="GO" id="GO:0030313">
    <property type="term" value="C:cell envelope"/>
    <property type="evidence" value="ECO:0007669"/>
    <property type="project" value="UniProtKB-SubCell"/>
</dbReference>
<dbReference type="NCBIfam" id="TIGR01730">
    <property type="entry name" value="RND_mfp"/>
    <property type="match status" value="1"/>
</dbReference>
<dbReference type="Pfam" id="PF25876">
    <property type="entry name" value="HH_MFP_RND"/>
    <property type="match status" value="1"/>
</dbReference>
<feature type="domain" description="Multidrug resistance protein MdtA-like barrel-sandwich hybrid" evidence="4">
    <location>
        <begin position="54"/>
        <end position="193"/>
    </location>
</feature>
<accession>A0A2Z4IRG0</accession>
<dbReference type="InterPro" id="IPR006143">
    <property type="entry name" value="RND_pump_MFP"/>
</dbReference>
<dbReference type="GO" id="GO:0022857">
    <property type="term" value="F:transmembrane transporter activity"/>
    <property type="evidence" value="ECO:0007669"/>
    <property type="project" value="InterPro"/>
</dbReference>
<sequence length="373" mass="42361">MTLVCFPMLFSCNEGNSREFKRNKPLDIPTMKLIHKNIEVPQTYICDIQAVQFVEVRAKVEGFVDEIYVDEGQYVRKGQSLFKLSSAELQEMVNSNQARLMQAKAEAQAAKLEVERLQTLVDKNIITSSELELAQAKLEMAESGIMQATSMLNNAQTGLSYTTIKAPFDGIVDRIPFKTGSLVTTGELMTHITDISEIFAYYKVNENEYLRYMRKKMESGEEEVLEKELTLILSDGQAYPYKGKLETMEADFEKGTGSIAFRVRFPNPDGLIKHGASGKIQMTNEMNDVFLIPQKSCFEIQDYTYVYVLDKENKVQVRSFRPIKRFGLFYVADSFKDGDMIVYEGIQQIKDGAVVNPVGVSEEEAYDTLYHSL</sequence>
<dbReference type="GO" id="GO:0046677">
    <property type="term" value="P:response to antibiotic"/>
    <property type="evidence" value="ECO:0007669"/>
    <property type="project" value="TreeGrafter"/>
</dbReference>
<reference evidence="6 7" key="1">
    <citation type="submission" date="2018-06" db="EMBL/GenBank/DDBJ databases">
        <title>Echinicola strongylocentroti sp. nov., isolated from a sea urchin Strongylocentrotus intermedius.</title>
        <authorList>
            <person name="Bae S.S."/>
        </authorList>
    </citation>
    <scope>NUCLEOTIDE SEQUENCE [LARGE SCALE GENOMIC DNA]</scope>
    <source>
        <strain evidence="6 7">MEBiC08714</strain>
    </source>
</reference>
<evidence type="ECO:0000256" key="2">
    <source>
        <dbReference type="SAM" id="Coils"/>
    </source>
</evidence>
<gene>
    <name evidence="6" type="ORF">DN752_20250</name>
</gene>
<dbReference type="Pfam" id="PF25944">
    <property type="entry name" value="Beta-barrel_RND"/>
    <property type="match status" value="1"/>
</dbReference>
<dbReference type="AlphaFoldDB" id="A0A2Z4IRG0"/>
<dbReference type="Gene3D" id="2.40.50.100">
    <property type="match status" value="1"/>
</dbReference>
<dbReference type="InterPro" id="IPR058624">
    <property type="entry name" value="MdtA-like_HH"/>
</dbReference>
<dbReference type="GO" id="GO:0005886">
    <property type="term" value="C:plasma membrane"/>
    <property type="evidence" value="ECO:0007669"/>
    <property type="project" value="TreeGrafter"/>
</dbReference>
<dbReference type="Pfam" id="PF25917">
    <property type="entry name" value="BSH_RND"/>
    <property type="match status" value="1"/>
</dbReference>
<feature type="coiled-coil region" evidence="2">
    <location>
        <begin position="86"/>
        <end position="120"/>
    </location>
</feature>
<dbReference type="InterPro" id="IPR058625">
    <property type="entry name" value="MdtA-like_BSH"/>
</dbReference>
<dbReference type="Gene3D" id="2.40.30.170">
    <property type="match status" value="1"/>
</dbReference>
<feature type="domain" description="Multidrug resistance protein MdtA-like alpha-helical hairpin" evidence="3">
    <location>
        <begin position="94"/>
        <end position="162"/>
    </location>
</feature>
<dbReference type="KEGG" id="est:DN752_20250"/>
<evidence type="ECO:0000313" key="6">
    <source>
        <dbReference type="EMBL" id="AWW33268.1"/>
    </source>
</evidence>
<dbReference type="Gene3D" id="2.40.420.20">
    <property type="match status" value="1"/>
</dbReference>
<organism evidence="6 7">
    <name type="scientific">Echinicola strongylocentroti</name>
    <dbReference type="NCBI Taxonomy" id="1795355"/>
    <lineage>
        <taxon>Bacteria</taxon>
        <taxon>Pseudomonadati</taxon>
        <taxon>Bacteroidota</taxon>
        <taxon>Cytophagia</taxon>
        <taxon>Cytophagales</taxon>
        <taxon>Cyclobacteriaceae</taxon>
        <taxon>Echinicola</taxon>
    </lineage>
</organism>
<evidence type="ECO:0000256" key="1">
    <source>
        <dbReference type="ARBA" id="ARBA00009477"/>
    </source>
</evidence>
<dbReference type="OrthoDB" id="9801814at2"/>
<keyword evidence="2" id="KW-0175">Coiled coil</keyword>
<dbReference type="InterPro" id="IPR058626">
    <property type="entry name" value="MdtA-like_b-barrel"/>
</dbReference>
<dbReference type="Proteomes" id="UP000248688">
    <property type="component" value="Chromosome"/>
</dbReference>
<dbReference type="PANTHER" id="PTHR30158:SF23">
    <property type="entry name" value="MULTIDRUG RESISTANCE PROTEIN MEXA"/>
    <property type="match status" value="1"/>
</dbReference>
<keyword evidence="7" id="KW-1185">Reference proteome</keyword>
<feature type="domain" description="Multidrug resistance protein MdtA-like beta-barrel" evidence="5">
    <location>
        <begin position="206"/>
        <end position="275"/>
    </location>
</feature>
<protein>
    <submittedName>
        <fullName evidence="6">Efflux transporter periplasmic adaptor subunit</fullName>
    </submittedName>
</protein>
<dbReference type="Gene3D" id="1.10.287.470">
    <property type="entry name" value="Helix hairpin bin"/>
    <property type="match status" value="1"/>
</dbReference>